<reference evidence="5 6" key="1">
    <citation type="submission" date="2015-12" db="EMBL/GenBank/DDBJ databases">
        <title>Draft genome sequence of Moniliophthora roreri, the causal agent of frosty pod rot of cacao.</title>
        <authorList>
            <person name="Aime M.C."/>
            <person name="Diaz-Valderrama J.R."/>
            <person name="Kijpornyongpan T."/>
            <person name="Phillips-Mora W."/>
        </authorList>
    </citation>
    <scope>NUCLEOTIDE SEQUENCE [LARGE SCALE GENOMIC DNA]</scope>
    <source>
        <strain evidence="5 6">MCA 2952</strain>
    </source>
</reference>
<dbReference type="AlphaFoldDB" id="A0A0W0GAJ7"/>
<dbReference type="InterPro" id="IPR050447">
    <property type="entry name" value="Erg6_SMT_methyltransf"/>
</dbReference>
<dbReference type="PROSITE" id="PS51685">
    <property type="entry name" value="SAM_MT_ERG6_SMT"/>
    <property type="match status" value="1"/>
</dbReference>
<evidence type="ECO:0000256" key="1">
    <source>
        <dbReference type="ARBA" id="ARBA00022679"/>
    </source>
</evidence>
<dbReference type="Proteomes" id="UP000054988">
    <property type="component" value="Unassembled WGS sequence"/>
</dbReference>
<evidence type="ECO:0000256" key="2">
    <source>
        <dbReference type="ARBA" id="ARBA00038188"/>
    </source>
</evidence>
<dbReference type="SUPFAM" id="SSF53335">
    <property type="entry name" value="S-adenosyl-L-methionine-dependent methyltransferases"/>
    <property type="match status" value="1"/>
</dbReference>
<dbReference type="Gene3D" id="3.40.50.150">
    <property type="entry name" value="Vaccinia Virus protein VP39"/>
    <property type="match status" value="1"/>
</dbReference>
<keyword evidence="1 3" id="KW-0808">Transferase</keyword>
<gene>
    <name evidence="5" type="ORF">WG66_1903</name>
</gene>
<evidence type="ECO:0000259" key="4">
    <source>
        <dbReference type="PROSITE" id="PS51685"/>
    </source>
</evidence>
<dbReference type="GO" id="GO:0006696">
    <property type="term" value="P:ergosterol biosynthetic process"/>
    <property type="evidence" value="ECO:0007669"/>
    <property type="project" value="TreeGrafter"/>
</dbReference>
<keyword evidence="3" id="KW-0949">S-adenosyl-L-methionine</keyword>
<dbReference type="InterPro" id="IPR029063">
    <property type="entry name" value="SAM-dependent_MTases_sf"/>
</dbReference>
<dbReference type="PANTHER" id="PTHR44068:SF1">
    <property type="entry name" value="HYPOTHETICAL LOC100005854"/>
    <property type="match status" value="1"/>
</dbReference>
<dbReference type="CDD" id="cd02440">
    <property type="entry name" value="AdoMet_MTases"/>
    <property type="match status" value="1"/>
</dbReference>
<sequence>MAIDQKTYVDGRCDSRIQNYSKFWHKDTAKETEADNVNRLSSYTDVVNGYYDGATELYEWGWAQSFHFSRFYKGESFAASLARHEHYLAFKMGLKPGMRVLDVGCGVGGPAREIAQFSDANIVGLNNNEFQVGRARKYTKKIGLENQVTFVKGDFMKLAEQFGENSFDAVYAVEATVHAPTWEGVYGEIFKVLKPGGIFGVYEWCMTDDWDPSIPEHKAVAHEIEIGNGIPEMRPLRLARQALKNVGFEIEHEEDLADRPDEIPWYYPLEGDFRKAQTLWDYFTVWRTTYMGMFVMHGIMWIMELIGLLPKGTLDVVATMKIALTSLVRSGKMKLFTPMYLVVSRKPISN</sequence>
<dbReference type="EMBL" id="LATX01000668">
    <property type="protein sequence ID" value="KTB45556.1"/>
    <property type="molecule type" value="Genomic_DNA"/>
</dbReference>
<evidence type="ECO:0000313" key="6">
    <source>
        <dbReference type="Proteomes" id="UP000054988"/>
    </source>
</evidence>
<dbReference type="FunFam" id="3.40.50.150:FF:000232">
    <property type="entry name" value="Sterol 24-C-methyltransferase erg6"/>
    <property type="match status" value="1"/>
</dbReference>
<dbReference type="GO" id="GO:0005783">
    <property type="term" value="C:endoplasmic reticulum"/>
    <property type="evidence" value="ECO:0007669"/>
    <property type="project" value="TreeGrafter"/>
</dbReference>
<organism evidence="5 6">
    <name type="scientific">Moniliophthora roreri</name>
    <name type="common">Frosty pod rot fungus</name>
    <name type="synonym">Monilia roreri</name>
    <dbReference type="NCBI Taxonomy" id="221103"/>
    <lineage>
        <taxon>Eukaryota</taxon>
        <taxon>Fungi</taxon>
        <taxon>Dikarya</taxon>
        <taxon>Basidiomycota</taxon>
        <taxon>Agaricomycotina</taxon>
        <taxon>Agaricomycetes</taxon>
        <taxon>Agaricomycetidae</taxon>
        <taxon>Agaricales</taxon>
        <taxon>Marasmiineae</taxon>
        <taxon>Marasmiaceae</taxon>
        <taxon>Moniliophthora</taxon>
    </lineage>
</organism>
<comment type="similarity">
    <text evidence="2 3">Belongs to the class I-like SAM-binding methyltransferase superfamily. Erg6/SMT family.</text>
</comment>
<dbReference type="Pfam" id="PF08498">
    <property type="entry name" value="Sterol_MT_C"/>
    <property type="match status" value="1"/>
</dbReference>
<comment type="caution">
    <text evidence="5">The sequence shown here is derived from an EMBL/GenBank/DDBJ whole genome shotgun (WGS) entry which is preliminary data.</text>
</comment>
<dbReference type="InterPro" id="IPR030384">
    <property type="entry name" value="MeTrfase_SMT"/>
</dbReference>
<name>A0A0W0GAJ7_MONRR</name>
<dbReference type="PANTHER" id="PTHR44068">
    <property type="entry name" value="ZGC:194242"/>
    <property type="match status" value="1"/>
</dbReference>
<dbReference type="InterPro" id="IPR025714">
    <property type="entry name" value="Methyltranfer_dom"/>
</dbReference>
<accession>A0A0W0GAJ7</accession>
<evidence type="ECO:0000256" key="3">
    <source>
        <dbReference type="PROSITE-ProRule" id="PRU01022"/>
    </source>
</evidence>
<keyword evidence="3 5" id="KW-0489">Methyltransferase</keyword>
<dbReference type="GO" id="GO:0003838">
    <property type="term" value="F:sterol 24-C-methyltransferase activity"/>
    <property type="evidence" value="ECO:0007669"/>
    <property type="project" value="TreeGrafter"/>
</dbReference>
<protein>
    <submittedName>
        <fullName evidence="5">Putative delta-sterol C-methyltransferase</fullName>
    </submittedName>
</protein>
<dbReference type="GO" id="GO:0032259">
    <property type="term" value="P:methylation"/>
    <property type="evidence" value="ECO:0007669"/>
    <property type="project" value="UniProtKB-KW"/>
</dbReference>
<evidence type="ECO:0000313" key="5">
    <source>
        <dbReference type="EMBL" id="KTB45556.1"/>
    </source>
</evidence>
<dbReference type="eggNOG" id="KOG1269">
    <property type="taxonomic scope" value="Eukaryota"/>
</dbReference>
<dbReference type="Pfam" id="PF13847">
    <property type="entry name" value="Methyltransf_31"/>
    <property type="match status" value="1"/>
</dbReference>
<proteinExistence type="inferred from homology"/>
<feature type="domain" description="SAM-dependent methyltransferase Erg6/SMT-type" evidence="4">
    <location>
        <begin position="50"/>
        <end position="347"/>
    </location>
</feature>
<dbReference type="InterPro" id="IPR013705">
    <property type="entry name" value="Sterol_MeTrfase_C"/>
</dbReference>